<dbReference type="AlphaFoldDB" id="A0A7C3ZXZ7"/>
<sequence>MNLRKRVIEYIENGGSITEAAARFQVGRATIYRWLNRQDLKPKTDVWKRPPAKAGLSSARNRCVRESVR</sequence>
<comment type="caution">
    <text evidence="3">The sequence shown here is derived from an EMBL/GenBank/DDBJ whole genome shotgun (WGS) entry which is preliminary data.</text>
</comment>
<organism evidence="3">
    <name type="scientific">Planktothricoides sp. SpSt-374</name>
    <dbReference type="NCBI Taxonomy" id="2282167"/>
    <lineage>
        <taxon>Bacteria</taxon>
        <taxon>Bacillati</taxon>
        <taxon>Cyanobacteriota</taxon>
        <taxon>Cyanophyceae</taxon>
        <taxon>Oscillatoriophycideae</taxon>
        <taxon>Oscillatoriales</taxon>
        <taxon>Oscillatoriaceae</taxon>
        <taxon>Planktothricoides</taxon>
    </lineage>
</organism>
<gene>
    <name evidence="3" type="ORF">ENR15_13085</name>
</gene>
<proteinExistence type="predicted"/>
<dbReference type="Gene3D" id="1.10.10.60">
    <property type="entry name" value="Homeodomain-like"/>
    <property type="match status" value="1"/>
</dbReference>
<evidence type="ECO:0000259" key="2">
    <source>
        <dbReference type="Pfam" id="PF01710"/>
    </source>
</evidence>
<feature type="domain" description="Transposase Synechocystis PCC 6803" evidence="2">
    <location>
        <begin position="2"/>
        <end position="44"/>
    </location>
</feature>
<feature type="region of interest" description="Disordered" evidence="1">
    <location>
        <begin position="46"/>
        <end position="69"/>
    </location>
</feature>
<evidence type="ECO:0000313" key="3">
    <source>
        <dbReference type="EMBL" id="HGG01547.1"/>
    </source>
</evidence>
<dbReference type="InterPro" id="IPR002622">
    <property type="entry name" value="Transposase_14"/>
</dbReference>
<reference evidence="3" key="1">
    <citation type="journal article" date="2020" name="mSystems">
        <title>Genome- and Community-Level Interaction Insights into Carbon Utilization and Element Cycling Functions of Hydrothermarchaeota in Hydrothermal Sediment.</title>
        <authorList>
            <person name="Zhou Z."/>
            <person name="Liu Y."/>
            <person name="Xu W."/>
            <person name="Pan J."/>
            <person name="Luo Z.H."/>
            <person name="Li M."/>
        </authorList>
    </citation>
    <scope>NUCLEOTIDE SEQUENCE [LARGE SCALE GENOMIC DNA]</scope>
    <source>
        <strain evidence="3">SpSt-374</strain>
    </source>
</reference>
<dbReference type="EMBL" id="DSPX01000130">
    <property type="protein sequence ID" value="HGG01547.1"/>
    <property type="molecule type" value="Genomic_DNA"/>
</dbReference>
<dbReference type="SUPFAM" id="SSF46689">
    <property type="entry name" value="Homeodomain-like"/>
    <property type="match status" value="1"/>
</dbReference>
<evidence type="ECO:0000256" key="1">
    <source>
        <dbReference type="SAM" id="MobiDB-lite"/>
    </source>
</evidence>
<name>A0A7C3ZXZ7_9CYAN</name>
<dbReference type="InterPro" id="IPR009057">
    <property type="entry name" value="Homeodomain-like_sf"/>
</dbReference>
<accession>A0A7C3ZXZ7</accession>
<protein>
    <recommendedName>
        <fullName evidence="2">Transposase Synechocystis PCC 6803 domain-containing protein</fullName>
    </recommendedName>
</protein>
<dbReference type="Pfam" id="PF01710">
    <property type="entry name" value="HTH_Tnp_IS630"/>
    <property type="match status" value="1"/>
</dbReference>